<evidence type="ECO:0000256" key="10">
    <source>
        <dbReference type="ARBA" id="ARBA00022839"/>
    </source>
</evidence>
<keyword evidence="13 17" id="KW-0464">Manganese</keyword>
<keyword evidence="7 18" id="KW-0540">Nuclease</keyword>
<dbReference type="GO" id="GO:0005829">
    <property type="term" value="C:cytosol"/>
    <property type="evidence" value="ECO:0007669"/>
    <property type="project" value="TreeGrafter"/>
</dbReference>
<keyword evidence="11 17" id="KW-0460">Magnesium</keyword>
<evidence type="ECO:0000256" key="1">
    <source>
        <dbReference type="ARBA" id="ARBA00001936"/>
    </source>
</evidence>
<dbReference type="Gene3D" id="3.30.420.10">
    <property type="entry name" value="Ribonuclease H-like superfamily/Ribonuclease H"/>
    <property type="match status" value="1"/>
</dbReference>
<dbReference type="InterPro" id="IPR013520">
    <property type="entry name" value="Ribonucl_H"/>
</dbReference>
<sequence>MQRIVTLDTETTGLDWKRGDRVIEIGAVEIVGRQLTGRHFHEYLNPEREIDAGAIAVHGITAEFLADKPKFAEVAPALLDFLRDAVVVIHNASFDLGFLNAELRRVGLEITVETVAAEIVDTLKLAKTNDPTKRASLDALCERYGIDNQHRTLHGALLDAELLAEVYLAMTRGQESLLIDAIGGALGGACAVPQWQRPATLAIARVTVAPDELAAHEAILDEIDKASNGQTVWRAQSTPVVPAS</sequence>
<keyword evidence="6 18" id="KW-0235">DNA replication</keyword>
<keyword evidence="4 18" id="KW-0808">Transferase</keyword>
<accession>A0A2Z6DXU8</accession>
<feature type="domain" description="Exonuclease" evidence="19">
    <location>
        <begin position="3"/>
        <end position="176"/>
    </location>
</feature>
<dbReference type="InterPro" id="IPR036397">
    <property type="entry name" value="RNaseH_sf"/>
</dbReference>
<dbReference type="GO" id="GO:0003677">
    <property type="term" value="F:DNA binding"/>
    <property type="evidence" value="ECO:0007669"/>
    <property type="project" value="InterPro"/>
</dbReference>
<feature type="binding site" evidence="17">
    <location>
        <position position="10"/>
    </location>
    <ligand>
        <name>a divalent metal cation</name>
        <dbReference type="ChEBI" id="CHEBI:60240"/>
        <label>1</label>
        <note>catalytic</note>
    </ligand>
</feature>
<evidence type="ECO:0000256" key="12">
    <source>
        <dbReference type="ARBA" id="ARBA00022932"/>
    </source>
</evidence>
<proteinExistence type="predicted"/>
<evidence type="ECO:0000256" key="15">
    <source>
        <dbReference type="PIRSR" id="PIRSR606309-1"/>
    </source>
</evidence>
<comment type="catalytic activity">
    <reaction evidence="14 18">
        <text>DNA(n) + a 2'-deoxyribonucleoside 5'-triphosphate = DNA(n+1) + diphosphate</text>
        <dbReference type="Rhea" id="RHEA:22508"/>
        <dbReference type="Rhea" id="RHEA-COMP:17339"/>
        <dbReference type="Rhea" id="RHEA-COMP:17340"/>
        <dbReference type="ChEBI" id="CHEBI:33019"/>
        <dbReference type="ChEBI" id="CHEBI:61560"/>
        <dbReference type="ChEBI" id="CHEBI:173112"/>
        <dbReference type="EC" id="2.7.7.7"/>
    </reaction>
</comment>
<gene>
    <name evidence="18" type="primary">dnaQ</name>
    <name evidence="20" type="ORF">HPTL_1047</name>
</gene>
<feature type="binding site" evidence="16">
    <location>
        <position position="159"/>
    </location>
    <ligand>
        <name>substrate</name>
    </ligand>
</feature>
<evidence type="ECO:0000256" key="13">
    <source>
        <dbReference type="ARBA" id="ARBA00023211"/>
    </source>
</evidence>
<evidence type="ECO:0000256" key="18">
    <source>
        <dbReference type="RuleBase" id="RU364087"/>
    </source>
</evidence>
<keyword evidence="21" id="KW-1185">Reference proteome</keyword>
<keyword evidence="12 18" id="KW-0239">DNA-directed DNA polymerase</keyword>
<dbReference type="GO" id="GO:0008408">
    <property type="term" value="F:3'-5' exonuclease activity"/>
    <property type="evidence" value="ECO:0007669"/>
    <property type="project" value="TreeGrafter"/>
</dbReference>
<reference evidence="20 21" key="1">
    <citation type="submission" date="2018-04" db="EMBL/GenBank/DDBJ databases">
        <title>Complete genome sequence of Hydrogenophilus thermoluteolus TH-1.</title>
        <authorList>
            <person name="Arai H."/>
        </authorList>
    </citation>
    <scope>NUCLEOTIDE SEQUENCE [LARGE SCALE GENOMIC DNA]</scope>
    <source>
        <strain evidence="20 21">TH-1</strain>
    </source>
</reference>
<dbReference type="SUPFAM" id="SSF53098">
    <property type="entry name" value="Ribonuclease H-like"/>
    <property type="match status" value="1"/>
</dbReference>
<comment type="cofactor">
    <cofactor evidence="1 18">
        <name>Mn(2+)</name>
        <dbReference type="ChEBI" id="CHEBI:29035"/>
    </cofactor>
</comment>
<dbReference type="EMBL" id="AP018558">
    <property type="protein sequence ID" value="BBD77311.1"/>
    <property type="molecule type" value="Genomic_DNA"/>
</dbReference>
<feature type="binding site" evidence="17">
    <location>
        <position position="8"/>
    </location>
    <ligand>
        <name>a divalent metal cation</name>
        <dbReference type="ChEBI" id="CHEBI:60240"/>
        <label>1</label>
        <note>catalytic</note>
    </ligand>
</feature>
<keyword evidence="9 18" id="KW-0378">Hydrolase</keyword>
<comment type="cofactor">
    <cofactor evidence="17">
        <name>Mg(2+)</name>
        <dbReference type="ChEBI" id="CHEBI:18420"/>
    </cofactor>
    <cofactor evidence="17">
        <name>Mn(2+)</name>
        <dbReference type="ChEBI" id="CHEBI:29035"/>
    </cofactor>
    <text evidence="17">Binds 2 divalent metal cations. Magnesium or manganese.</text>
</comment>
<keyword evidence="5 18" id="KW-0548">Nucleotidyltransferase</keyword>
<feature type="binding site" evidence="16">
    <location>
        <position position="58"/>
    </location>
    <ligand>
        <name>substrate</name>
    </ligand>
</feature>
<evidence type="ECO:0000256" key="9">
    <source>
        <dbReference type="ARBA" id="ARBA00022801"/>
    </source>
</evidence>
<keyword evidence="10 18" id="KW-0269">Exonuclease</keyword>
<evidence type="ECO:0000256" key="11">
    <source>
        <dbReference type="ARBA" id="ARBA00022842"/>
    </source>
</evidence>
<evidence type="ECO:0000256" key="3">
    <source>
        <dbReference type="ARBA" id="ARBA00020352"/>
    </source>
</evidence>
<comment type="function">
    <text evidence="18">DNA polymerase III is a complex, multichain enzyme responsible for most of the replicative synthesis in bacteria. The epsilon subunit contain the editing function and is a proofreading 3'-5' exonuclease.</text>
</comment>
<dbReference type="GO" id="GO:0045004">
    <property type="term" value="P:DNA replication proofreading"/>
    <property type="evidence" value="ECO:0007669"/>
    <property type="project" value="TreeGrafter"/>
</dbReference>
<dbReference type="AlphaFoldDB" id="A0A2Z6DXU8"/>
<dbReference type="RefSeq" id="WP_119335056.1">
    <property type="nucleotide sequence ID" value="NZ_AP018558.1"/>
</dbReference>
<feature type="binding site" evidence="17">
    <location>
        <position position="159"/>
    </location>
    <ligand>
        <name>a divalent metal cation</name>
        <dbReference type="ChEBI" id="CHEBI:60240"/>
        <label>1</label>
        <note>catalytic</note>
    </ligand>
</feature>
<evidence type="ECO:0000256" key="16">
    <source>
        <dbReference type="PIRSR" id="PIRSR606309-2"/>
    </source>
</evidence>
<dbReference type="FunFam" id="3.30.420.10:FF:000012">
    <property type="entry name" value="DNA polymerase III subunit epsilon"/>
    <property type="match status" value="1"/>
</dbReference>
<feature type="binding site" evidence="16">
    <location>
        <position position="8"/>
    </location>
    <ligand>
        <name>substrate</name>
    </ligand>
</feature>
<keyword evidence="8 17" id="KW-0479">Metal-binding</keyword>
<evidence type="ECO:0000256" key="6">
    <source>
        <dbReference type="ARBA" id="ARBA00022705"/>
    </source>
</evidence>
<evidence type="ECO:0000256" key="2">
    <source>
        <dbReference type="ARBA" id="ARBA00012417"/>
    </source>
</evidence>
<dbReference type="InterPro" id="IPR006309">
    <property type="entry name" value="DnaQ_proteo"/>
</dbReference>
<dbReference type="NCBIfam" id="TIGR00573">
    <property type="entry name" value="dnaq"/>
    <property type="match status" value="1"/>
</dbReference>
<dbReference type="GO" id="GO:0046872">
    <property type="term" value="F:metal ion binding"/>
    <property type="evidence" value="ECO:0007669"/>
    <property type="project" value="UniProtKB-KW"/>
</dbReference>
<feature type="binding site" evidence="16">
    <location>
        <position position="10"/>
    </location>
    <ligand>
        <name>substrate</name>
    </ligand>
</feature>
<dbReference type="GO" id="GO:0003887">
    <property type="term" value="F:DNA-directed DNA polymerase activity"/>
    <property type="evidence" value="ECO:0007669"/>
    <property type="project" value="UniProtKB-KW"/>
</dbReference>
<dbReference type="NCBIfam" id="NF004316">
    <property type="entry name" value="PRK05711.1"/>
    <property type="match status" value="1"/>
</dbReference>
<evidence type="ECO:0000256" key="14">
    <source>
        <dbReference type="ARBA" id="ARBA00049244"/>
    </source>
</evidence>
<dbReference type="InterPro" id="IPR012337">
    <property type="entry name" value="RNaseH-like_sf"/>
</dbReference>
<comment type="subunit">
    <text evidence="18">DNA polymerase III contains a core (composed of alpha, epsilon and theta chains) that associates with a tau subunit. This core dimerizes to form the POLIII' complex. PolIII' associates with the gamma complex (composed of gamma, delta, delta', psi and chi chains) and with the beta chain to form the complete DNA polymerase III complex.</text>
</comment>
<evidence type="ECO:0000259" key="19">
    <source>
        <dbReference type="SMART" id="SM00479"/>
    </source>
</evidence>
<dbReference type="SMART" id="SM00479">
    <property type="entry name" value="EXOIII"/>
    <property type="match status" value="1"/>
</dbReference>
<dbReference type="InterPro" id="IPR006054">
    <property type="entry name" value="DnaQ"/>
</dbReference>
<organism evidence="20 21">
    <name type="scientific">Hydrogenophilus thermoluteolus</name>
    <name type="common">Pseudomonas hydrogenothermophila</name>
    <dbReference type="NCBI Taxonomy" id="297"/>
    <lineage>
        <taxon>Bacteria</taxon>
        <taxon>Pseudomonadati</taxon>
        <taxon>Pseudomonadota</taxon>
        <taxon>Hydrogenophilia</taxon>
        <taxon>Hydrogenophilales</taxon>
        <taxon>Hydrogenophilaceae</taxon>
        <taxon>Hydrogenophilus</taxon>
    </lineage>
</organism>
<dbReference type="EC" id="2.7.7.7" evidence="2 18"/>
<evidence type="ECO:0000256" key="17">
    <source>
        <dbReference type="PIRSR" id="PIRSR606309-3"/>
    </source>
</evidence>
<evidence type="ECO:0000256" key="5">
    <source>
        <dbReference type="ARBA" id="ARBA00022695"/>
    </source>
</evidence>
<dbReference type="CDD" id="cd06131">
    <property type="entry name" value="DNA_pol_III_epsilon_Ecoli_like"/>
    <property type="match status" value="1"/>
</dbReference>
<protein>
    <recommendedName>
        <fullName evidence="3 18">DNA polymerase III subunit epsilon</fullName>
        <ecNumber evidence="2 18">2.7.7.7</ecNumber>
    </recommendedName>
</protein>
<dbReference type="NCBIfam" id="TIGR01406">
    <property type="entry name" value="dnaQ_proteo"/>
    <property type="match status" value="1"/>
</dbReference>
<name>A0A2Z6DXU8_HYDTE</name>
<dbReference type="PANTHER" id="PTHR30231">
    <property type="entry name" value="DNA POLYMERASE III SUBUNIT EPSILON"/>
    <property type="match status" value="1"/>
</dbReference>
<feature type="active site" description="Proton acceptor" evidence="15">
    <location>
        <position position="154"/>
    </location>
</feature>
<evidence type="ECO:0000313" key="20">
    <source>
        <dbReference type="EMBL" id="BBD77311.1"/>
    </source>
</evidence>
<dbReference type="PANTHER" id="PTHR30231:SF41">
    <property type="entry name" value="DNA POLYMERASE III SUBUNIT EPSILON"/>
    <property type="match status" value="1"/>
</dbReference>
<dbReference type="Pfam" id="PF00929">
    <property type="entry name" value="RNase_T"/>
    <property type="match status" value="1"/>
</dbReference>
<evidence type="ECO:0000256" key="8">
    <source>
        <dbReference type="ARBA" id="ARBA00022723"/>
    </source>
</evidence>
<dbReference type="Proteomes" id="UP000262004">
    <property type="component" value="Chromosome"/>
</dbReference>
<dbReference type="KEGG" id="htl:HPTL_1047"/>
<evidence type="ECO:0000256" key="7">
    <source>
        <dbReference type="ARBA" id="ARBA00022722"/>
    </source>
</evidence>
<evidence type="ECO:0000256" key="4">
    <source>
        <dbReference type="ARBA" id="ARBA00022679"/>
    </source>
</evidence>
<evidence type="ECO:0000313" key="21">
    <source>
        <dbReference type="Proteomes" id="UP000262004"/>
    </source>
</evidence>
<dbReference type="OrthoDB" id="9803913at2"/>